<keyword evidence="3" id="KW-0808">Transferase</keyword>
<dbReference type="GO" id="GO:0005634">
    <property type="term" value="C:nucleus"/>
    <property type="evidence" value="ECO:0007669"/>
    <property type="project" value="TreeGrafter"/>
</dbReference>
<evidence type="ECO:0000256" key="7">
    <source>
        <dbReference type="ARBA" id="ARBA00037982"/>
    </source>
</evidence>
<evidence type="ECO:0000256" key="3">
    <source>
        <dbReference type="ARBA" id="ARBA00022679"/>
    </source>
</evidence>
<dbReference type="RefSeq" id="XP_067756659.1">
    <property type="nucleotide sequence ID" value="XM_067900638.1"/>
</dbReference>
<evidence type="ECO:0000256" key="2">
    <source>
        <dbReference type="ARBA" id="ARBA00022527"/>
    </source>
</evidence>
<dbReference type="OrthoDB" id="1405469at2759"/>
<dbReference type="InterPro" id="IPR000719">
    <property type="entry name" value="Prot_kinase_dom"/>
</dbReference>
<dbReference type="PANTHER" id="PTHR11042">
    <property type="entry name" value="EUKARYOTIC TRANSLATION INITIATION FACTOR 2-ALPHA KINASE EIF2-ALPHA KINASE -RELATED"/>
    <property type="match status" value="1"/>
</dbReference>
<dbReference type="PROSITE" id="PS00108">
    <property type="entry name" value="PROTEIN_KINASE_ST"/>
    <property type="match status" value="1"/>
</dbReference>
<feature type="binding site" evidence="10">
    <location>
        <position position="361"/>
    </location>
    <ligand>
        <name>ATP</name>
        <dbReference type="ChEBI" id="CHEBI:30616"/>
    </ligand>
</feature>
<dbReference type="Proteomes" id="UP000674318">
    <property type="component" value="Unassembled WGS sequence"/>
</dbReference>
<feature type="compositionally biased region" description="Low complexity" evidence="11">
    <location>
        <begin position="630"/>
        <end position="640"/>
    </location>
</feature>
<dbReference type="Gene3D" id="3.30.200.20">
    <property type="entry name" value="Phosphorylase Kinase, domain 1"/>
    <property type="match status" value="1"/>
</dbReference>
<comment type="catalytic activity">
    <reaction evidence="8">
        <text>L-threonyl-[protein] + ATP = O-phospho-L-threonyl-[protein] + ADP + H(+)</text>
        <dbReference type="Rhea" id="RHEA:46608"/>
        <dbReference type="Rhea" id="RHEA-COMP:11060"/>
        <dbReference type="Rhea" id="RHEA-COMP:11605"/>
        <dbReference type="ChEBI" id="CHEBI:15378"/>
        <dbReference type="ChEBI" id="CHEBI:30013"/>
        <dbReference type="ChEBI" id="CHEBI:30616"/>
        <dbReference type="ChEBI" id="CHEBI:61977"/>
        <dbReference type="ChEBI" id="CHEBI:456216"/>
        <dbReference type="EC" id="2.7.11.1"/>
    </reaction>
</comment>
<dbReference type="PANTHER" id="PTHR11042:SF138">
    <property type="entry name" value="SERINE_THREONINE-PROTEIN KINASE IKS1-RELATED"/>
    <property type="match status" value="1"/>
</dbReference>
<evidence type="ECO:0000256" key="6">
    <source>
        <dbReference type="ARBA" id="ARBA00022840"/>
    </source>
</evidence>
<keyword evidence="4 10" id="KW-0547">Nucleotide-binding</keyword>
<dbReference type="InterPro" id="IPR050339">
    <property type="entry name" value="CC_SR_Kinase"/>
</dbReference>
<accession>A0A836HN66</accession>
<feature type="compositionally biased region" description="Pro residues" evidence="11">
    <location>
        <begin position="104"/>
        <end position="120"/>
    </location>
</feature>
<dbReference type="GeneID" id="94290715"/>
<evidence type="ECO:0000256" key="11">
    <source>
        <dbReference type="SAM" id="MobiDB-lite"/>
    </source>
</evidence>
<protein>
    <recommendedName>
        <fullName evidence="1">non-specific serine/threonine protein kinase</fullName>
        <ecNumber evidence="1">2.7.11.1</ecNumber>
    </recommendedName>
</protein>
<dbReference type="Pfam" id="PF00069">
    <property type="entry name" value="Pkinase"/>
    <property type="match status" value="1"/>
</dbReference>
<dbReference type="PROSITE" id="PS50011">
    <property type="entry name" value="PROTEIN_KINASE_DOM"/>
    <property type="match status" value="1"/>
</dbReference>
<keyword evidence="2" id="KW-0723">Serine/threonine-protein kinase</keyword>
<evidence type="ECO:0000256" key="5">
    <source>
        <dbReference type="ARBA" id="ARBA00022777"/>
    </source>
</evidence>
<evidence type="ECO:0000259" key="12">
    <source>
        <dbReference type="PROSITE" id="PS50011"/>
    </source>
</evidence>
<reference evidence="13 14" key="1">
    <citation type="submission" date="2021-02" db="EMBL/GenBank/DDBJ databases">
        <title>Porcisia hertigi Genome sequencing and assembly.</title>
        <authorList>
            <person name="Almutairi H."/>
            <person name="Gatherer D."/>
        </authorList>
    </citation>
    <scope>NUCLEOTIDE SEQUENCE [LARGE SCALE GENOMIC DNA]</scope>
    <source>
        <strain evidence="13 14">C119</strain>
    </source>
</reference>
<feature type="domain" description="Protein kinase" evidence="12">
    <location>
        <begin position="329"/>
        <end position="607"/>
    </location>
</feature>
<dbReference type="AlphaFoldDB" id="A0A836HN66"/>
<dbReference type="FunFam" id="1.10.510.10:FF:001431">
    <property type="entry name" value="Protein kinase, putative"/>
    <property type="match status" value="1"/>
</dbReference>
<feature type="region of interest" description="Disordered" evidence="11">
    <location>
        <begin position="17"/>
        <end position="48"/>
    </location>
</feature>
<dbReference type="SMART" id="SM00220">
    <property type="entry name" value="S_TKc"/>
    <property type="match status" value="1"/>
</dbReference>
<feature type="region of interest" description="Disordered" evidence="11">
    <location>
        <begin position="630"/>
        <end position="667"/>
    </location>
</feature>
<dbReference type="PROSITE" id="PS00107">
    <property type="entry name" value="PROTEIN_KINASE_ATP"/>
    <property type="match status" value="1"/>
</dbReference>
<evidence type="ECO:0000313" key="13">
    <source>
        <dbReference type="EMBL" id="KAG5502887.1"/>
    </source>
</evidence>
<feature type="compositionally biased region" description="Low complexity" evidence="11">
    <location>
        <begin position="126"/>
        <end position="140"/>
    </location>
</feature>
<keyword evidence="6 10" id="KW-0067">ATP-binding</keyword>
<dbReference type="FunFam" id="3.30.200.20:FF:000306">
    <property type="entry name" value="IKS protein kinase"/>
    <property type="match status" value="1"/>
</dbReference>
<dbReference type="EC" id="2.7.11.1" evidence="1"/>
<evidence type="ECO:0000256" key="1">
    <source>
        <dbReference type="ARBA" id="ARBA00012513"/>
    </source>
</evidence>
<organism evidence="13 14">
    <name type="scientific">Porcisia hertigi</name>
    <dbReference type="NCBI Taxonomy" id="2761500"/>
    <lineage>
        <taxon>Eukaryota</taxon>
        <taxon>Discoba</taxon>
        <taxon>Euglenozoa</taxon>
        <taxon>Kinetoplastea</taxon>
        <taxon>Metakinetoplastina</taxon>
        <taxon>Trypanosomatida</taxon>
        <taxon>Trypanosomatidae</taxon>
        <taxon>Leishmaniinae</taxon>
        <taxon>Porcisia</taxon>
    </lineage>
</organism>
<evidence type="ECO:0000256" key="9">
    <source>
        <dbReference type="ARBA" id="ARBA00048679"/>
    </source>
</evidence>
<dbReference type="Gene3D" id="1.10.510.10">
    <property type="entry name" value="Transferase(Phosphotransferase) domain 1"/>
    <property type="match status" value="1"/>
</dbReference>
<dbReference type="InterPro" id="IPR008271">
    <property type="entry name" value="Ser/Thr_kinase_AS"/>
</dbReference>
<proteinExistence type="inferred from homology"/>
<feature type="region of interest" description="Disordered" evidence="11">
    <location>
        <begin position="754"/>
        <end position="800"/>
    </location>
</feature>
<name>A0A836HN66_9TRYP</name>
<dbReference type="EMBL" id="JAFJZO010000025">
    <property type="protein sequence ID" value="KAG5502887.1"/>
    <property type="molecule type" value="Genomic_DNA"/>
</dbReference>
<dbReference type="InterPro" id="IPR011009">
    <property type="entry name" value="Kinase-like_dom_sf"/>
</dbReference>
<dbReference type="GO" id="GO:0005524">
    <property type="term" value="F:ATP binding"/>
    <property type="evidence" value="ECO:0007669"/>
    <property type="project" value="UniProtKB-UniRule"/>
</dbReference>
<feature type="region of interest" description="Disordered" evidence="11">
    <location>
        <begin position="293"/>
        <end position="316"/>
    </location>
</feature>
<dbReference type="KEGG" id="phet:94290715"/>
<comment type="caution">
    <text evidence="13">The sequence shown here is derived from an EMBL/GenBank/DDBJ whole genome shotgun (WGS) entry which is preliminary data.</text>
</comment>
<gene>
    <name evidence="13" type="ORF">JKF63_04658</name>
</gene>
<keyword evidence="14" id="KW-1185">Reference proteome</keyword>
<comment type="catalytic activity">
    <reaction evidence="9">
        <text>L-seryl-[protein] + ATP = O-phospho-L-seryl-[protein] + ADP + H(+)</text>
        <dbReference type="Rhea" id="RHEA:17989"/>
        <dbReference type="Rhea" id="RHEA-COMP:9863"/>
        <dbReference type="Rhea" id="RHEA-COMP:11604"/>
        <dbReference type="ChEBI" id="CHEBI:15378"/>
        <dbReference type="ChEBI" id="CHEBI:29999"/>
        <dbReference type="ChEBI" id="CHEBI:30616"/>
        <dbReference type="ChEBI" id="CHEBI:83421"/>
        <dbReference type="ChEBI" id="CHEBI:456216"/>
        <dbReference type="EC" id="2.7.11.1"/>
    </reaction>
</comment>
<evidence type="ECO:0000256" key="4">
    <source>
        <dbReference type="ARBA" id="ARBA00022741"/>
    </source>
</evidence>
<feature type="compositionally biased region" description="Polar residues" evidence="11">
    <location>
        <begin position="37"/>
        <end position="47"/>
    </location>
</feature>
<dbReference type="SUPFAM" id="SSF56112">
    <property type="entry name" value="Protein kinase-like (PK-like)"/>
    <property type="match status" value="1"/>
</dbReference>
<dbReference type="GO" id="GO:0005737">
    <property type="term" value="C:cytoplasm"/>
    <property type="evidence" value="ECO:0007669"/>
    <property type="project" value="TreeGrafter"/>
</dbReference>
<sequence>MALAVIPFTDTSSARVDNGDIGAPLPPHGDLRKRSADQCNNSASDNGDNVAYYSGRTLYEKLAPLSLRRQVCPHCLRPYDIFDDNKNTFDQSMFFRTNATTSPPSLPPPPTHPRLLPPPSQEGNAQQQQQQQQSSSSPSPHTHGQRDVGNPAGLLLCSRGNTLPGFDDGVGDATNSSENCMTGLHPPAAAFTSHYFRALPPPAIMAAATRGVSVPLAIEDYHPSLPIDGTKSDYEKARQQLTVAPASGGGGTGDSDDSGETVLYNVSSSPYYSYVNPTAGTRIHSRLKLLQQKDGSEKEMPPMHESGSPMYSPTSMAPSPSNGYYRHYFKELRQLGRGTYGGVYLCRHMMCGVNLGEFALKKIPVGDKTTYLQSVLREVRILEEVRRHPNVVEYKHSWVEEAQLADFGPPVRCLFILMEYASGGSLDTYLERYGNNLSTLAVWYFFLSSVAGTAHLHDKHILHRDLKPQNLLLTAMQDRPPRVLVSDFGTAAVLEENLYDRSGGTGTLEYMAPELFETTASPHSVNERYVNHHTMASDVWSLGMVLHYLAFDGTLPERREDGSVNLDKARRSVNARPPEMLQLLEAMLQLDSSKRPSCSDILGSSMVQSIMRIFNKDDYSQWNLSVQQQQQQHSAATSSSGILPLRSRYSPQAPGPAPRNAPNITSVPSSNLVNGAPFDARHNNSNVVTVVSTFPSRGGALHNPVKERNTNSVLHSSRVELLSSSMLTDQSSMTAHGVMGGSGSGYNPMIGKLSPMRSSSTVTPQPGEKQHRRSHVPSCSPLPNRADVGAQTDPVVIVKK</sequence>
<dbReference type="InterPro" id="IPR017441">
    <property type="entry name" value="Protein_kinase_ATP_BS"/>
</dbReference>
<dbReference type="GO" id="GO:0004674">
    <property type="term" value="F:protein serine/threonine kinase activity"/>
    <property type="evidence" value="ECO:0007669"/>
    <property type="project" value="UniProtKB-KW"/>
</dbReference>
<evidence type="ECO:0000313" key="14">
    <source>
        <dbReference type="Proteomes" id="UP000674318"/>
    </source>
</evidence>
<evidence type="ECO:0000256" key="8">
    <source>
        <dbReference type="ARBA" id="ARBA00047899"/>
    </source>
</evidence>
<keyword evidence="5" id="KW-0418">Kinase</keyword>
<feature type="region of interest" description="Disordered" evidence="11">
    <location>
        <begin position="97"/>
        <end position="156"/>
    </location>
</feature>
<comment type="similarity">
    <text evidence="7">Belongs to the protein kinase superfamily. Ser/Thr protein kinase family. GCN2 subfamily.</text>
</comment>
<evidence type="ECO:0000256" key="10">
    <source>
        <dbReference type="PROSITE-ProRule" id="PRU10141"/>
    </source>
</evidence>